<comment type="caution">
    <text evidence="2">The sequence shown here is derived from an EMBL/GenBank/DDBJ whole genome shotgun (WGS) entry which is preliminary data.</text>
</comment>
<organism evidence="2 3">
    <name type="scientific">Bacteroides cellulosilyticus</name>
    <dbReference type="NCBI Taxonomy" id="246787"/>
    <lineage>
        <taxon>Bacteria</taxon>
        <taxon>Pseudomonadati</taxon>
        <taxon>Bacteroidota</taxon>
        <taxon>Bacteroidia</taxon>
        <taxon>Bacteroidales</taxon>
        <taxon>Bacteroidaceae</taxon>
        <taxon>Bacteroides</taxon>
    </lineage>
</organism>
<feature type="non-terminal residue" evidence="2">
    <location>
        <position position="100"/>
    </location>
</feature>
<dbReference type="Proteomes" id="UP001221924">
    <property type="component" value="Unassembled WGS sequence"/>
</dbReference>
<reference evidence="2" key="1">
    <citation type="submission" date="2023-03" db="EMBL/GenBank/DDBJ databases">
        <title>DFI Biobank Strains.</title>
        <authorList>
            <person name="Mostad J."/>
            <person name="Paddock L."/>
            <person name="Medina S."/>
            <person name="Waligurski E."/>
            <person name="Barat B."/>
            <person name="Smith R."/>
            <person name="Burgo V."/>
            <person name="Metcalfe C."/>
            <person name="Woodson C."/>
            <person name="Sundararajan A."/>
            <person name="Ramaswamy R."/>
            <person name="Lin H."/>
            <person name="Pamer E.G."/>
        </authorList>
    </citation>
    <scope>NUCLEOTIDE SEQUENCE</scope>
    <source>
        <strain evidence="2">DFI.9.5</strain>
    </source>
</reference>
<protein>
    <recommendedName>
        <fullName evidence="1">PorZ N-terminal beta-propeller domain-containing protein</fullName>
    </recommendedName>
</protein>
<gene>
    <name evidence="2" type="ORF">PZH42_29425</name>
</gene>
<feature type="domain" description="PorZ N-terminal beta-propeller" evidence="1">
    <location>
        <begin position="33"/>
        <end position="75"/>
    </location>
</feature>
<dbReference type="Pfam" id="PF21544">
    <property type="entry name" value="PorZ_N_b_propeller"/>
    <property type="match status" value="1"/>
</dbReference>
<evidence type="ECO:0000259" key="1">
    <source>
        <dbReference type="Pfam" id="PF21544"/>
    </source>
</evidence>
<dbReference type="AlphaFoldDB" id="A0AAW6MAZ0"/>
<accession>A0AAW6MAZ0</accession>
<evidence type="ECO:0000313" key="3">
    <source>
        <dbReference type="Proteomes" id="UP001221924"/>
    </source>
</evidence>
<dbReference type="EMBL" id="JARFID010000725">
    <property type="protein sequence ID" value="MDE8698110.1"/>
    <property type="molecule type" value="Genomic_DNA"/>
</dbReference>
<proteinExistence type="predicted"/>
<evidence type="ECO:0000313" key="2">
    <source>
        <dbReference type="EMBL" id="MDE8698110.1"/>
    </source>
</evidence>
<sequence>HDEYAPSVREAIVKALSDVTRFRVITETSTSTNWQVTMLVNEEDIYNLPDYKNKNMTQDKTVNHACFYKEYTYLSIWSYGEPLHSRNDNTCRNHLYEASL</sequence>
<feature type="non-terminal residue" evidence="2">
    <location>
        <position position="1"/>
    </location>
</feature>
<dbReference type="InterPro" id="IPR048954">
    <property type="entry name" value="PorZ_N"/>
</dbReference>
<name>A0AAW6MAZ0_9BACE</name>